<dbReference type="CDD" id="cd00383">
    <property type="entry name" value="trans_reg_C"/>
    <property type="match status" value="1"/>
</dbReference>
<dbReference type="GO" id="GO:0003677">
    <property type="term" value="F:DNA binding"/>
    <property type="evidence" value="ECO:0007669"/>
    <property type="project" value="UniProtKB-UniRule"/>
</dbReference>
<evidence type="ECO:0000259" key="4">
    <source>
        <dbReference type="PROSITE" id="PS51755"/>
    </source>
</evidence>
<sequence length="948" mass="104044">MNEAPIVISEFRFGRFRLVPAQQALFKDETPIRLGSRALDLLQALVERPGEIIARDELMARIWPDTSVADANLKVQVAALRRALGDGSESDRFVATSNGRGYRFVAPVERRGSLIAASPTSAKLHNLPSSWTPPLGRDDVIDRLARDVPAKRFITIVGPGGIGKTTVAIALARTLIDQYRDGVWIIDLAALRDPKLLPGVIASTVGAGVYLQNGATALPVMLSDMNMLIVLDCCEHLVDAVARIVEDIVRQAPMVHVAATSREPLRAMGEIVERLQPLATPPDAPLTAAEALRFPAVELFVERAAAAERGFALTDANAEAVAGICRKLDGIALAIELAARRADAFAIPELLSLLSDRFRLLTRGRRTDLPRHQTLLAAIDWGFDLLPACEQETLRRLSMFAGSFTLHSALAVASEGVAPGDFADRLGALVSKSLVCAENSGGSIHYRLLDSIRAYALRQAEERDEVATLSRRHAEHVLALFLRAEREWERRPSAAWLDEHGRSIDDLRQSLDWAFSDHGDATLGAAMTAASIPIWTARSLVDECRRHMERALDARWPRDHDDGATEMKLSFALGSTLLQTQGPTQRALDAWRTTAEIAERLGDHSHGVQACWGLADYHTWRGEHRAALELTVRTREIAIAARDRAAEVNLGRQAGTALRYLGRLAEARGVLERMIDRYEAPLHWEHPARFQFDPRIAARGTLANVHWLQGRTQQAMSLAELALEDARRSGHALALCNAFAHTAIPVALYVGSWDRAQAWLEEFLGHTARQAMPVWDAIGRCLTGVLQIQQGRPDGVGLMRAALDEFTDRGFRMRRPAYLGALASGLERSGRLAEARAVVDEALASLQDERWCLGELLRIDANLSSAEGAPPDVVETKLLRSIQSSKEIEAFSFELRAVGSLSRLLRDQGRRMEADDLLAQVSRRGAEVFEAGDHPRPEEAALSPAVLA</sequence>
<dbReference type="Gene3D" id="3.40.50.300">
    <property type="entry name" value="P-loop containing nucleotide triphosphate hydrolases"/>
    <property type="match status" value="1"/>
</dbReference>
<dbReference type="SUPFAM" id="SSF46894">
    <property type="entry name" value="C-terminal effector domain of the bipartite response regulators"/>
    <property type="match status" value="1"/>
</dbReference>
<comment type="caution">
    <text evidence="5">The sequence shown here is derived from an EMBL/GenBank/DDBJ whole genome shotgun (WGS) entry which is preliminary data.</text>
</comment>
<protein>
    <submittedName>
        <fullName evidence="5">ATPase</fullName>
    </submittedName>
</protein>
<evidence type="ECO:0000256" key="2">
    <source>
        <dbReference type="PROSITE-ProRule" id="PRU01091"/>
    </source>
</evidence>
<dbReference type="GO" id="GO:0000160">
    <property type="term" value="P:phosphorelay signal transduction system"/>
    <property type="evidence" value="ECO:0007669"/>
    <property type="project" value="InterPro"/>
</dbReference>
<dbReference type="Proteomes" id="UP001143309">
    <property type="component" value="Unassembled WGS sequence"/>
</dbReference>
<dbReference type="RefSeq" id="WP_271199593.1">
    <property type="nucleotide sequence ID" value="NZ_BSFL01000001.1"/>
</dbReference>
<evidence type="ECO:0000256" key="1">
    <source>
        <dbReference type="ARBA" id="ARBA00023125"/>
    </source>
</evidence>
<feature type="region of interest" description="Disordered" evidence="3">
    <location>
        <begin position="929"/>
        <end position="948"/>
    </location>
</feature>
<dbReference type="AlphaFoldDB" id="A0A9W6JMY2"/>
<proteinExistence type="predicted"/>
<dbReference type="InterPro" id="IPR016032">
    <property type="entry name" value="Sig_transdc_resp-reg_C-effctor"/>
</dbReference>
<reference evidence="5" key="1">
    <citation type="journal article" date="2014" name="Int. J. Syst. Evol. Microbiol.">
        <title>Complete genome sequence of Corynebacterium casei LMG S-19264T (=DSM 44701T), isolated from a smear-ripened cheese.</title>
        <authorList>
            <consortium name="US DOE Joint Genome Institute (JGI-PGF)"/>
            <person name="Walter F."/>
            <person name="Albersmeier A."/>
            <person name="Kalinowski J."/>
            <person name="Ruckert C."/>
        </authorList>
    </citation>
    <scope>NUCLEOTIDE SEQUENCE</scope>
    <source>
        <strain evidence="5">VKM B-2748</strain>
    </source>
</reference>
<keyword evidence="6" id="KW-1185">Reference proteome</keyword>
<dbReference type="Pfam" id="PF25872">
    <property type="entry name" value="HTH_77"/>
    <property type="match status" value="1"/>
</dbReference>
<dbReference type="GO" id="GO:0006355">
    <property type="term" value="P:regulation of DNA-templated transcription"/>
    <property type="evidence" value="ECO:0007669"/>
    <property type="project" value="InterPro"/>
</dbReference>
<dbReference type="InterPro" id="IPR036388">
    <property type="entry name" value="WH-like_DNA-bd_sf"/>
</dbReference>
<dbReference type="Gene3D" id="1.25.40.10">
    <property type="entry name" value="Tetratricopeptide repeat domain"/>
    <property type="match status" value="1"/>
</dbReference>
<evidence type="ECO:0000313" key="5">
    <source>
        <dbReference type="EMBL" id="GLK79109.1"/>
    </source>
</evidence>
<evidence type="ECO:0000256" key="3">
    <source>
        <dbReference type="SAM" id="MobiDB-lite"/>
    </source>
</evidence>
<dbReference type="Gene3D" id="1.10.10.10">
    <property type="entry name" value="Winged helix-like DNA-binding domain superfamily/Winged helix DNA-binding domain"/>
    <property type="match status" value="1"/>
</dbReference>
<reference evidence="5" key="2">
    <citation type="submission" date="2023-01" db="EMBL/GenBank/DDBJ databases">
        <authorList>
            <person name="Sun Q."/>
            <person name="Evtushenko L."/>
        </authorList>
    </citation>
    <scope>NUCLEOTIDE SEQUENCE</scope>
    <source>
        <strain evidence="5">VKM B-2748</strain>
    </source>
</reference>
<dbReference type="PANTHER" id="PTHR47691:SF3">
    <property type="entry name" value="HTH-TYPE TRANSCRIPTIONAL REGULATOR RV0890C-RELATED"/>
    <property type="match status" value="1"/>
</dbReference>
<gene>
    <name evidence="5" type="ORF">GCM10008174_08500</name>
</gene>
<dbReference type="InterPro" id="IPR027417">
    <property type="entry name" value="P-loop_NTPase"/>
</dbReference>
<accession>A0A9W6JMY2</accession>
<dbReference type="InterPro" id="IPR011990">
    <property type="entry name" value="TPR-like_helical_dom_sf"/>
</dbReference>
<feature type="domain" description="OmpR/PhoB-type" evidence="4">
    <location>
        <begin position="8"/>
        <end position="106"/>
    </location>
</feature>
<feature type="compositionally biased region" description="Basic and acidic residues" evidence="3">
    <location>
        <begin position="929"/>
        <end position="939"/>
    </location>
</feature>
<dbReference type="SUPFAM" id="SSF48452">
    <property type="entry name" value="TPR-like"/>
    <property type="match status" value="1"/>
</dbReference>
<dbReference type="EMBL" id="BSFL01000001">
    <property type="protein sequence ID" value="GLK79109.1"/>
    <property type="molecule type" value="Genomic_DNA"/>
</dbReference>
<name>A0A9W6JMY2_9HYPH</name>
<dbReference type="SMART" id="SM00862">
    <property type="entry name" value="Trans_reg_C"/>
    <property type="match status" value="1"/>
</dbReference>
<keyword evidence="1 2" id="KW-0238">DNA-binding</keyword>
<dbReference type="SUPFAM" id="SSF52540">
    <property type="entry name" value="P-loop containing nucleoside triphosphate hydrolases"/>
    <property type="match status" value="1"/>
</dbReference>
<organism evidence="5 6">
    <name type="scientific">Methylopila turkensis</name>
    <dbReference type="NCBI Taxonomy" id="1437816"/>
    <lineage>
        <taxon>Bacteria</taxon>
        <taxon>Pseudomonadati</taxon>
        <taxon>Pseudomonadota</taxon>
        <taxon>Alphaproteobacteria</taxon>
        <taxon>Hyphomicrobiales</taxon>
        <taxon>Methylopilaceae</taxon>
        <taxon>Methylopila</taxon>
    </lineage>
</organism>
<dbReference type="InterPro" id="IPR001867">
    <property type="entry name" value="OmpR/PhoB-type_DNA-bd"/>
</dbReference>
<feature type="DNA-binding region" description="OmpR/PhoB-type" evidence="2">
    <location>
        <begin position="8"/>
        <end position="106"/>
    </location>
</feature>
<evidence type="ECO:0000313" key="6">
    <source>
        <dbReference type="Proteomes" id="UP001143309"/>
    </source>
</evidence>
<dbReference type="PROSITE" id="PS51755">
    <property type="entry name" value="OMPR_PHOB"/>
    <property type="match status" value="1"/>
</dbReference>
<dbReference type="InterPro" id="IPR058852">
    <property type="entry name" value="HTH_77"/>
</dbReference>
<dbReference type="PANTHER" id="PTHR47691">
    <property type="entry name" value="REGULATOR-RELATED"/>
    <property type="match status" value="1"/>
</dbReference>
<dbReference type="Pfam" id="PF00486">
    <property type="entry name" value="Trans_reg_C"/>
    <property type="match status" value="1"/>
</dbReference>